<dbReference type="EMBL" id="JACVVK020000050">
    <property type="protein sequence ID" value="KAK7498611.1"/>
    <property type="molecule type" value="Genomic_DNA"/>
</dbReference>
<protein>
    <submittedName>
        <fullName evidence="1">Uncharacterized protein</fullName>
    </submittedName>
</protein>
<proteinExistence type="predicted"/>
<dbReference type="AlphaFoldDB" id="A0ABD0LGG4"/>
<gene>
    <name evidence="1" type="ORF">BaRGS_00010271</name>
</gene>
<feature type="non-terminal residue" evidence="1">
    <location>
        <position position="61"/>
    </location>
</feature>
<dbReference type="Proteomes" id="UP001519460">
    <property type="component" value="Unassembled WGS sequence"/>
</dbReference>
<accession>A0ABD0LGG4</accession>
<organism evidence="1 2">
    <name type="scientific">Batillaria attramentaria</name>
    <dbReference type="NCBI Taxonomy" id="370345"/>
    <lineage>
        <taxon>Eukaryota</taxon>
        <taxon>Metazoa</taxon>
        <taxon>Spiralia</taxon>
        <taxon>Lophotrochozoa</taxon>
        <taxon>Mollusca</taxon>
        <taxon>Gastropoda</taxon>
        <taxon>Caenogastropoda</taxon>
        <taxon>Sorbeoconcha</taxon>
        <taxon>Cerithioidea</taxon>
        <taxon>Batillariidae</taxon>
        <taxon>Batillaria</taxon>
    </lineage>
</organism>
<evidence type="ECO:0000313" key="2">
    <source>
        <dbReference type="Proteomes" id="UP001519460"/>
    </source>
</evidence>
<comment type="caution">
    <text evidence="1">The sequence shown here is derived from an EMBL/GenBank/DDBJ whole genome shotgun (WGS) entry which is preliminary data.</text>
</comment>
<sequence>SKAVTDFWRFGGVGFEKKSTECHCVACALSLRRGGTDLRVTALVEVRVKTLADTWSGVSLS</sequence>
<keyword evidence="2" id="KW-1185">Reference proteome</keyword>
<name>A0ABD0LGG4_9CAEN</name>
<evidence type="ECO:0000313" key="1">
    <source>
        <dbReference type="EMBL" id="KAK7498611.1"/>
    </source>
</evidence>
<feature type="non-terminal residue" evidence="1">
    <location>
        <position position="1"/>
    </location>
</feature>
<reference evidence="1 2" key="1">
    <citation type="journal article" date="2023" name="Sci. Data">
        <title>Genome assembly of the Korean intertidal mud-creeper Batillaria attramentaria.</title>
        <authorList>
            <person name="Patra A.K."/>
            <person name="Ho P.T."/>
            <person name="Jun S."/>
            <person name="Lee S.J."/>
            <person name="Kim Y."/>
            <person name="Won Y.J."/>
        </authorList>
    </citation>
    <scope>NUCLEOTIDE SEQUENCE [LARGE SCALE GENOMIC DNA]</scope>
    <source>
        <strain evidence="1">Wonlab-2016</strain>
    </source>
</reference>